<name>A0ABS8X8Z5_9GAMM</name>
<dbReference type="Pfam" id="PF00657">
    <property type="entry name" value="Lipase_GDSL"/>
    <property type="match status" value="1"/>
</dbReference>
<keyword evidence="1 2" id="KW-0378">Hydrolase</keyword>
<dbReference type="CDD" id="cd01846">
    <property type="entry name" value="fatty_acyltransferase_like"/>
    <property type="match status" value="1"/>
</dbReference>
<evidence type="ECO:0000313" key="2">
    <source>
        <dbReference type="EMBL" id="MCE3533822.1"/>
    </source>
</evidence>
<organism evidence="2 3">
    <name type="scientific">Legionella resiliens</name>
    <dbReference type="NCBI Taxonomy" id="2905958"/>
    <lineage>
        <taxon>Bacteria</taxon>
        <taxon>Pseudomonadati</taxon>
        <taxon>Pseudomonadota</taxon>
        <taxon>Gammaproteobacteria</taxon>
        <taxon>Legionellales</taxon>
        <taxon>Legionellaceae</taxon>
        <taxon>Legionella</taxon>
    </lineage>
</organism>
<gene>
    <name evidence="2" type="ORF">LXO92_15750</name>
</gene>
<dbReference type="GO" id="GO:0016787">
    <property type="term" value="F:hydrolase activity"/>
    <property type="evidence" value="ECO:0007669"/>
    <property type="project" value="UniProtKB-KW"/>
</dbReference>
<dbReference type="InterPro" id="IPR001087">
    <property type="entry name" value="GDSL"/>
</dbReference>
<dbReference type="EMBL" id="JAJTND010000006">
    <property type="protein sequence ID" value="MCE3533822.1"/>
    <property type="molecule type" value="Genomic_DNA"/>
</dbReference>
<comment type="caution">
    <text evidence="2">The sequence shown here is derived from an EMBL/GenBank/DDBJ whole genome shotgun (WGS) entry which is preliminary data.</text>
</comment>
<dbReference type="RefSeq" id="WP_232891298.1">
    <property type="nucleotide sequence ID" value="NZ_JAJSPM010000009.1"/>
</dbReference>
<reference evidence="2 3" key="1">
    <citation type="journal article" date="2024" name="Pathogens">
        <title>Characterization of a Novel Species of Legionella Isolated from a Healthcare Facility: Legionella resiliens sp. nov.</title>
        <authorList>
            <person name="Cristino S."/>
            <person name="Pascale M.R."/>
            <person name="Marino F."/>
            <person name="Derelitto C."/>
            <person name="Salaris S."/>
            <person name="Orsini M."/>
            <person name="Squarzoni S."/>
            <person name="Grottola A."/>
            <person name="Girolamini L."/>
        </authorList>
    </citation>
    <scope>NUCLEOTIDE SEQUENCE [LARGE SCALE GENOMIC DNA]</scope>
    <source>
        <strain evidence="2 3">8cVS16</strain>
    </source>
</reference>
<proteinExistence type="predicted"/>
<dbReference type="Gene3D" id="3.40.50.1110">
    <property type="entry name" value="SGNH hydrolase"/>
    <property type="match status" value="1"/>
</dbReference>
<dbReference type="PANTHER" id="PTHR45648">
    <property type="entry name" value="GDSL LIPASE/ACYLHYDROLASE FAMILY PROTEIN (AFU_ORTHOLOGUE AFUA_4G14700)"/>
    <property type="match status" value="1"/>
</dbReference>
<dbReference type="Proteomes" id="UP001320170">
    <property type="component" value="Unassembled WGS sequence"/>
</dbReference>
<dbReference type="PANTHER" id="PTHR45648:SF22">
    <property type="entry name" value="GDSL LIPASE_ACYLHYDROLASE FAMILY PROTEIN (AFU_ORTHOLOGUE AFUA_4G14700)"/>
    <property type="match status" value="1"/>
</dbReference>
<protein>
    <submittedName>
        <fullName evidence="2">SGNH/GDSL hydrolase family protein</fullName>
    </submittedName>
</protein>
<sequence>MPASGIKISRLVFLGDSLSDRGTFDKRLLFGFIPLADLYEIGYDAPRGRFTNGFVWGDYFVTAVIEQFEIDYARRKLRLPRDARGNADVADAILANDLHLQKKNKRAFSLNNDKHILYKGTRFARFYCEAGLTSSDYKTKFTFNLKDEIARLIVANLEEKRKQLSADDKKYKISAQEKAETLIVEWSGANDLLTVNSEPTFLAADDAVNARIENLEILIQQGYRNFVLLNLPDLSLTPRFQAKGKKDQDKAAQCSVYFNKQLAAKVQHVIKKYQGLNSPLNLSIFDVSTPFQEMYEHSEEYGFDKSKLKLPYVDSEEFKQSQKNPVNQKENISPADGYMFWDDIHPTMDTHTWLAVKFKEAYHKMFTFIHPTSVRRCCKEAEDAIGKSSSTPYAHLPEDVVKIIRSLHADAMNLGKSLCASRREKGELLKQFIFNLECQSGNLQEIDAFIKTFTQDVEKMKIIKHNNSLFDFFGCKKTTYPEDYISKLGQVVAENLYAQRQLAS</sequence>
<evidence type="ECO:0000313" key="3">
    <source>
        <dbReference type="Proteomes" id="UP001320170"/>
    </source>
</evidence>
<accession>A0ABS8X8Z5</accession>
<dbReference type="InterPro" id="IPR036514">
    <property type="entry name" value="SGNH_hydro_sf"/>
</dbReference>
<evidence type="ECO:0000256" key="1">
    <source>
        <dbReference type="ARBA" id="ARBA00022801"/>
    </source>
</evidence>
<dbReference type="InterPro" id="IPR051058">
    <property type="entry name" value="GDSL_Est/Lipase"/>
</dbReference>
<keyword evidence="3" id="KW-1185">Reference proteome</keyword>